<dbReference type="InParanoid" id="A0A2P5FWY3"/>
<dbReference type="Proteomes" id="UP000237000">
    <property type="component" value="Unassembled WGS sequence"/>
</dbReference>
<reference evidence="2" key="1">
    <citation type="submission" date="2016-06" db="EMBL/GenBank/DDBJ databases">
        <title>Parallel loss of symbiosis genes in relatives of nitrogen-fixing non-legume Parasponia.</title>
        <authorList>
            <person name="Van Velzen R."/>
            <person name="Holmer R."/>
            <person name="Bu F."/>
            <person name="Rutten L."/>
            <person name="Van Zeijl A."/>
            <person name="Liu W."/>
            <person name="Santuari L."/>
            <person name="Cao Q."/>
            <person name="Sharma T."/>
            <person name="Shen D."/>
            <person name="Roswanjaya Y."/>
            <person name="Wardhani T."/>
            <person name="Kalhor M.S."/>
            <person name="Jansen J."/>
            <person name="Van den Hoogen J."/>
            <person name="Gungor B."/>
            <person name="Hartog M."/>
            <person name="Hontelez J."/>
            <person name="Verver J."/>
            <person name="Yang W.-C."/>
            <person name="Schijlen E."/>
            <person name="Repin R."/>
            <person name="Schilthuizen M."/>
            <person name="Schranz E."/>
            <person name="Heidstra R."/>
            <person name="Miyata K."/>
            <person name="Fedorova E."/>
            <person name="Kohlen W."/>
            <person name="Bisseling T."/>
            <person name="Smit S."/>
            <person name="Geurts R."/>
        </authorList>
    </citation>
    <scope>NUCLEOTIDE SEQUENCE [LARGE SCALE GENOMIC DNA]</scope>
    <source>
        <strain evidence="2">cv. RG33-2</strain>
    </source>
</reference>
<evidence type="ECO:0000313" key="2">
    <source>
        <dbReference type="Proteomes" id="UP000237000"/>
    </source>
</evidence>
<organism evidence="1 2">
    <name type="scientific">Trema orientale</name>
    <name type="common">Charcoal tree</name>
    <name type="synonym">Celtis orientalis</name>
    <dbReference type="NCBI Taxonomy" id="63057"/>
    <lineage>
        <taxon>Eukaryota</taxon>
        <taxon>Viridiplantae</taxon>
        <taxon>Streptophyta</taxon>
        <taxon>Embryophyta</taxon>
        <taxon>Tracheophyta</taxon>
        <taxon>Spermatophyta</taxon>
        <taxon>Magnoliopsida</taxon>
        <taxon>eudicotyledons</taxon>
        <taxon>Gunneridae</taxon>
        <taxon>Pentapetalae</taxon>
        <taxon>rosids</taxon>
        <taxon>fabids</taxon>
        <taxon>Rosales</taxon>
        <taxon>Cannabaceae</taxon>
        <taxon>Trema</taxon>
    </lineage>
</organism>
<accession>A0A2P5FWY3</accession>
<dbReference type="EMBL" id="JXTC01000005">
    <property type="protein sequence ID" value="POO02298.1"/>
    <property type="molecule type" value="Genomic_DNA"/>
</dbReference>
<comment type="caution">
    <text evidence="1">The sequence shown here is derived from an EMBL/GenBank/DDBJ whole genome shotgun (WGS) entry which is preliminary data.</text>
</comment>
<name>A0A2P5FWY3_TREOI</name>
<gene>
    <name evidence="1" type="ORF">TorRG33x02_020820</name>
</gene>
<evidence type="ECO:0000313" key="1">
    <source>
        <dbReference type="EMBL" id="POO02298.1"/>
    </source>
</evidence>
<sequence>MKRLISLRMFSSGITLSDSEKHFISIVSAFFAASDGDCLGELGHSTAFRLQWKIFILLDLYIIMTVVL</sequence>
<dbReference type="AlphaFoldDB" id="A0A2P5FWY3"/>
<proteinExistence type="predicted"/>
<protein>
    <submittedName>
        <fullName evidence="1">Uncharacterized protein</fullName>
    </submittedName>
</protein>
<keyword evidence="2" id="KW-1185">Reference proteome</keyword>